<dbReference type="PANTHER" id="PTHR17224">
    <property type="entry name" value="PEPTIDYL-TRNA HYDROLASE"/>
    <property type="match status" value="1"/>
</dbReference>
<dbReference type="InterPro" id="IPR018171">
    <property type="entry name" value="Pept_tRNA_hydro_CS"/>
</dbReference>
<evidence type="ECO:0000256" key="1">
    <source>
        <dbReference type="ARBA" id="ARBA00013260"/>
    </source>
</evidence>
<dbReference type="SUPFAM" id="SSF53178">
    <property type="entry name" value="Peptidyl-tRNA hydrolase-like"/>
    <property type="match status" value="1"/>
</dbReference>
<dbReference type="InterPro" id="IPR036416">
    <property type="entry name" value="Pept_tRNA_hydro_sf"/>
</dbReference>
<evidence type="ECO:0000256" key="8">
    <source>
        <dbReference type="RuleBase" id="RU000673"/>
    </source>
</evidence>
<gene>
    <name evidence="7" type="primary">pth</name>
    <name evidence="10" type="ORF">A2671_01655</name>
</gene>
<dbReference type="EC" id="3.1.1.29" evidence="1 7"/>
<keyword evidence="7" id="KW-0963">Cytoplasm</keyword>
<dbReference type="GO" id="GO:0072344">
    <property type="term" value="P:rescue of stalled ribosome"/>
    <property type="evidence" value="ECO:0007669"/>
    <property type="project" value="UniProtKB-UniRule"/>
</dbReference>
<proteinExistence type="inferred from homology"/>
<evidence type="ECO:0000256" key="7">
    <source>
        <dbReference type="HAMAP-Rule" id="MF_00083"/>
    </source>
</evidence>
<comment type="subcellular location">
    <subcellularLocation>
        <location evidence="7">Cytoplasm</location>
    </subcellularLocation>
</comment>
<evidence type="ECO:0000256" key="5">
    <source>
        <dbReference type="ARBA" id="ARBA00038063"/>
    </source>
</evidence>
<accession>A0A1F6CFH7</accession>
<dbReference type="GO" id="GO:0004045">
    <property type="term" value="F:peptidyl-tRNA hydrolase activity"/>
    <property type="evidence" value="ECO:0007669"/>
    <property type="project" value="UniProtKB-UniRule"/>
</dbReference>
<comment type="caution">
    <text evidence="10">The sequence shown here is derived from an EMBL/GenBank/DDBJ whole genome shotgun (WGS) entry which is preliminary data.</text>
</comment>
<dbReference type="PROSITE" id="PS01195">
    <property type="entry name" value="PEPT_TRNA_HYDROL_1"/>
    <property type="match status" value="1"/>
</dbReference>
<protein>
    <recommendedName>
        <fullName evidence="6 7">Peptidyl-tRNA hydrolase</fullName>
        <shortName evidence="7">Pth</shortName>
        <ecNumber evidence="1 7">3.1.1.29</ecNumber>
    </recommendedName>
</protein>
<dbReference type="GO" id="GO:0006515">
    <property type="term" value="P:protein quality control for misfolded or incompletely synthesized proteins"/>
    <property type="evidence" value="ECO:0007669"/>
    <property type="project" value="UniProtKB-UniRule"/>
</dbReference>
<comment type="catalytic activity">
    <reaction evidence="7 8">
        <text>an N-acyl-L-alpha-aminoacyl-tRNA + H2O = an N-acyl-L-amino acid + a tRNA + H(+)</text>
        <dbReference type="Rhea" id="RHEA:54448"/>
        <dbReference type="Rhea" id="RHEA-COMP:10123"/>
        <dbReference type="Rhea" id="RHEA-COMP:13883"/>
        <dbReference type="ChEBI" id="CHEBI:15377"/>
        <dbReference type="ChEBI" id="CHEBI:15378"/>
        <dbReference type="ChEBI" id="CHEBI:59874"/>
        <dbReference type="ChEBI" id="CHEBI:78442"/>
        <dbReference type="ChEBI" id="CHEBI:138191"/>
        <dbReference type="EC" id="3.1.1.29"/>
    </reaction>
</comment>
<dbReference type="AlphaFoldDB" id="A0A1F6CFH7"/>
<feature type="active site" description="Proton acceptor" evidence="7">
    <location>
        <position position="20"/>
    </location>
</feature>
<evidence type="ECO:0000256" key="6">
    <source>
        <dbReference type="ARBA" id="ARBA00050038"/>
    </source>
</evidence>
<name>A0A1F6CFH7_9BACT</name>
<evidence type="ECO:0000256" key="9">
    <source>
        <dbReference type="RuleBase" id="RU004320"/>
    </source>
</evidence>
<feature type="binding site" evidence="7">
    <location>
        <position position="67"/>
    </location>
    <ligand>
        <name>tRNA</name>
        <dbReference type="ChEBI" id="CHEBI:17843"/>
    </ligand>
</feature>
<sequence length="197" mass="21689">MAYVIIGLGNPGKEYEETRHNAGMVAVEAFRTLESFEGFIENKKYKGQIADGTIGREKVLLVLPETFMNKSGLSAAAAVKSKKAAEKLVVVHDDLDLPIGAIKISFGKNSGGHRGVESVMRALKTKDFVRIRIGVSPATSGGKLKKPKGEKEVLKFLMGKFSPKDREDFRKVLKRVSQALHVIVIESKERAMSEFNK</sequence>
<dbReference type="EMBL" id="MFKQ01000004">
    <property type="protein sequence ID" value="OGG47612.1"/>
    <property type="molecule type" value="Genomic_DNA"/>
</dbReference>
<dbReference type="InterPro" id="IPR001328">
    <property type="entry name" value="Pept_tRNA_hydro"/>
</dbReference>
<feature type="site" description="Discriminates between blocked and unblocked aminoacyl-tRNA" evidence="7">
    <location>
        <position position="10"/>
    </location>
</feature>
<dbReference type="Pfam" id="PF01195">
    <property type="entry name" value="Pept_tRNA_hydro"/>
    <property type="match status" value="1"/>
</dbReference>
<feature type="binding site" evidence="7">
    <location>
        <position position="69"/>
    </location>
    <ligand>
        <name>tRNA</name>
        <dbReference type="ChEBI" id="CHEBI:17843"/>
    </ligand>
</feature>
<comment type="similarity">
    <text evidence="5 7 9">Belongs to the PTH family.</text>
</comment>
<organism evidence="10 11">
    <name type="scientific">Candidatus Kaiserbacteria bacterium RIFCSPHIGHO2_01_FULL_49_13</name>
    <dbReference type="NCBI Taxonomy" id="1798477"/>
    <lineage>
        <taxon>Bacteria</taxon>
        <taxon>Candidatus Kaiseribacteriota</taxon>
    </lineage>
</organism>
<feature type="site" description="Stabilizes the basic form of H active site to accept a proton" evidence="7">
    <location>
        <position position="93"/>
    </location>
</feature>
<comment type="function">
    <text evidence="7">Catalyzes the release of premature peptidyl moieties from peptidyl-tRNA molecules trapped in stalled 50S ribosomal subunits, and thus maintains levels of free tRNAs and 50S ribosomes.</text>
</comment>
<dbReference type="Proteomes" id="UP000178344">
    <property type="component" value="Unassembled WGS sequence"/>
</dbReference>
<keyword evidence="3 7" id="KW-0378">Hydrolase</keyword>
<dbReference type="Gene3D" id="3.40.50.1470">
    <property type="entry name" value="Peptidyl-tRNA hydrolase"/>
    <property type="match status" value="1"/>
</dbReference>
<feature type="binding site" evidence="7">
    <location>
        <position position="15"/>
    </location>
    <ligand>
        <name>tRNA</name>
        <dbReference type="ChEBI" id="CHEBI:17843"/>
    </ligand>
</feature>
<evidence type="ECO:0000256" key="2">
    <source>
        <dbReference type="ARBA" id="ARBA00022555"/>
    </source>
</evidence>
<evidence type="ECO:0000313" key="11">
    <source>
        <dbReference type="Proteomes" id="UP000178344"/>
    </source>
</evidence>
<comment type="caution">
    <text evidence="7">Lacks conserved residue(s) required for the propagation of feature annotation.</text>
</comment>
<reference evidence="10 11" key="1">
    <citation type="journal article" date="2016" name="Nat. Commun.">
        <title>Thousands of microbial genomes shed light on interconnected biogeochemical processes in an aquifer system.</title>
        <authorList>
            <person name="Anantharaman K."/>
            <person name="Brown C.T."/>
            <person name="Hug L.A."/>
            <person name="Sharon I."/>
            <person name="Castelle C.J."/>
            <person name="Probst A.J."/>
            <person name="Thomas B.C."/>
            <person name="Singh A."/>
            <person name="Wilkins M.J."/>
            <person name="Karaoz U."/>
            <person name="Brodie E.L."/>
            <person name="Williams K.H."/>
            <person name="Hubbard S.S."/>
            <person name="Banfield J.F."/>
        </authorList>
    </citation>
    <scope>NUCLEOTIDE SEQUENCE [LARGE SCALE GENOMIC DNA]</scope>
</reference>
<evidence type="ECO:0000256" key="3">
    <source>
        <dbReference type="ARBA" id="ARBA00022801"/>
    </source>
</evidence>
<comment type="function">
    <text evidence="7">Hydrolyzes ribosome-free peptidyl-tRNAs (with 1 or more amino acids incorporated), which drop off the ribosome during protein synthesis, or as a result of ribosome stalling.</text>
</comment>
<keyword evidence="2 7" id="KW-0820">tRNA-binding</keyword>
<dbReference type="GO" id="GO:0005737">
    <property type="term" value="C:cytoplasm"/>
    <property type="evidence" value="ECO:0007669"/>
    <property type="project" value="UniProtKB-SubCell"/>
</dbReference>
<evidence type="ECO:0000256" key="4">
    <source>
        <dbReference type="ARBA" id="ARBA00022884"/>
    </source>
</evidence>
<keyword evidence="4 7" id="KW-0694">RNA-binding</keyword>
<comment type="subunit">
    <text evidence="7">Monomer.</text>
</comment>
<dbReference type="HAMAP" id="MF_00083">
    <property type="entry name" value="Pept_tRNA_hydro_bact"/>
    <property type="match status" value="1"/>
</dbReference>
<dbReference type="NCBIfam" id="TIGR00447">
    <property type="entry name" value="pth"/>
    <property type="match status" value="1"/>
</dbReference>
<evidence type="ECO:0000313" key="10">
    <source>
        <dbReference type="EMBL" id="OGG47612.1"/>
    </source>
</evidence>
<dbReference type="CDD" id="cd00462">
    <property type="entry name" value="PTH"/>
    <property type="match status" value="1"/>
</dbReference>
<dbReference type="GO" id="GO:0000049">
    <property type="term" value="F:tRNA binding"/>
    <property type="evidence" value="ECO:0007669"/>
    <property type="project" value="UniProtKB-UniRule"/>
</dbReference>
<dbReference type="PANTHER" id="PTHR17224:SF1">
    <property type="entry name" value="PEPTIDYL-TRNA HYDROLASE"/>
    <property type="match status" value="1"/>
</dbReference>